<evidence type="ECO:0000256" key="8">
    <source>
        <dbReference type="ARBA" id="ARBA00023136"/>
    </source>
</evidence>
<feature type="transmembrane region" description="Helical" evidence="9">
    <location>
        <begin position="100"/>
        <end position="120"/>
    </location>
</feature>
<feature type="transmembrane region" description="Helical" evidence="9">
    <location>
        <begin position="178"/>
        <end position="197"/>
    </location>
</feature>
<evidence type="ECO:0000256" key="4">
    <source>
        <dbReference type="ARBA" id="ARBA00022597"/>
    </source>
</evidence>
<gene>
    <name evidence="10" type="primary">rhaT_4</name>
    <name evidence="10" type="ORF">PDESU_03428</name>
</gene>
<evidence type="ECO:0000256" key="3">
    <source>
        <dbReference type="ARBA" id="ARBA00022519"/>
    </source>
</evidence>
<keyword evidence="3" id="KW-0997">Cell inner membrane</keyword>
<keyword evidence="6" id="KW-0769">Symport</keyword>
<evidence type="ECO:0000256" key="7">
    <source>
        <dbReference type="ARBA" id="ARBA00022989"/>
    </source>
</evidence>
<feature type="transmembrane region" description="Helical" evidence="9">
    <location>
        <begin position="6"/>
        <end position="25"/>
    </location>
</feature>
<keyword evidence="11" id="KW-1185">Reference proteome</keyword>
<feature type="transmembrane region" description="Helical" evidence="9">
    <location>
        <begin position="284"/>
        <end position="305"/>
    </location>
</feature>
<keyword evidence="8 9" id="KW-0472">Membrane</keyword>
<feature type="transmembrane region" description="Helical" evidence="9">
    <location>
        <begin position="132"/>
        <end position="152"/>
    </location>
</feature>
<evidence type="ECO:0000256" key="2">
    <source>
        <dbReference type="ARBA" id="ARBA00022475"/>
    </source>
</evidence>
<keyword evidence="5 9" id="KW-0812">Transmembrane</keyword>
<evidence type="ECO:0000256" key="9">
    <source>
        <dbReference type="SAM" id="Phobius"/>
    </source>
</evidence>
<keyword evidence="2" id="KW-1003">Cell membrane</keyword>
<feature type="transmembrane region" description="Helical" evidence="9">
    <location>
        <begin position="217"/>
        <end position="240"/>
    </location>
</feature>
<feature type="transmembrane region" description="Helical" evidence="9">
    <location>
        <begin position="317"/>
        <end position="338"/>
    </location>
</feature>
<keyword evidence="4" id="KW-0762">Sugar transport</keyword>
<evidence type="ECO:0000256" key="1">
    <source>
        <dbReference type="ARBA" id="ARBA00022448"/>
    </source>
</evidence>
<dbReference type="RefSeq" id="WP_136080482.1">
    <property type="nucleotide sequence ID" value="NZ_CAAHFG010000002.1"/>
</dbReference>
<evidence type="ECO:0000313" key="10">
    <source>
        <dbReference type="EMBL" id="VGO14858.1"/>
    </source>
</evidence>
<organism evidence="10 11">
    <name type="scientific">Pontiella desulfatans</name>
    <dbReference type="NCBI Taxonomy" id="2750659"/>
    <lineage>
        <taxon>Bacteria</taxon>
        <taxon>Pseudomonadati</taxon>
        <taxon>Kiritimatiellota</taxon>
        <taxon>Kiritimatiellia</taxon>
        <taxon>Kiritimatiellales</taxon>
        <taxon>Pontiellaceae</taxon>
        <taxon>Pontiella</taxon>
    </lineage>
</organism>
<dbReference type="Proteomes" id="UP000366872">
    <property type="component" value="Unassembled WGS sequence"/>
</dbReference>
<proteinExistence type="predicted"/>
<evidence type="ECO:0000256" key="5">
    <source>
        <dbReference type="ARBA" id="ARBA00022692"/>
    </source>
</evidence>
<dbReference type="GO" id="GO:0016020">
    <property type="term" value="C:membrane"/>
    <property type="evidence" value="ECO:0007669"/>
    <property type="project" value="InterPro"/>
</dbReference>
<protein>
    <submittedName>
        <fullName evidence="10">L-rhamnose-proton symporter</fullName>
    </submittedName>
</protein>
<dbReference type="GO" id="GO:0015293">
    <property type="term" value="F:symporter activity"/>
    <property type="evidence" value="ECO:0007669"/>
    <property type="project" value="UniProtKB-KW"/>
</dbReference>
<dbReference type="EMBL" id="CAAHFG010000002">
    <property type="protein sequence ID" value="VGO14858.1"/>
    <property type="molecule type" value="Genomic_DNA"/>
</dbReference>
<accession>A0A6C2U468</accession>
<dbReference type="InterPro" id="IPR004673">
    <property type="entry name" value="L-rhamnose-proton_sym_RhaT"/>
</dbReference>
<dbReference type="AlphaFoldDB" id="A0A6C2U468"/>
<keyword evidence="7 9" id="KW-1133">Transmembrane helix</keyword>
<dbReference type="Pfam" id="PF06379">
    <property type="entry name" value="RhaT"/>
    <property type="match status" value="1"/>
</dbReference>
<sequence>MTELMLPIMIVVLASVFQGTFGIGMKYVKPMSWEAWWVIQSVVAMLLFPLIWALIVVPDLFIVISAAPMNEVIAGATMGFLWGIGGIMFGVSVGYIGMSLTYGIVMGGCGIAATIIALIQGADSIVPASIPYTILGLVLYALALVVVTIGGLKRDKKLAADGKELVGIKKGAEFKKGLIIAVVCGLLSSLLFIGFNNTMGIGKIAEAHGAIVRNTALARWVVVLLGALIMNLGYAVILLIKNKKVIAENTGGVGKALAWAVVTGLLWFAALGTMGQGSAMMGDIGAVIATPIFLALSLIVSNIAAVITGEWKGAGKALNYVFVGVALIVLAAAALSFAGTFKAEESAANAVAPTEINKGTLHD</sequence>
<feature type="transmembrane region" description="Helical" evidence="9">
    <location>
        <begin position="252"/>
        <end position="272"/>
    </location>
</feature>
<feature type="transmembrane region" description="Helical" evidence="9">
    <location>
        <begin position="72"/>
        <end position="93"/>
    </location>
</feature>
<keyword evidence="1" id="KW-0813">Transport</keyword>
<evidence type="ECO:0000256" key="6">
    <source>
        <dbReference type="ARBA" id="ARBA00022847"/>
    </source>
</evidence>
<feature type="transmembrane region" description="Helical" evidence="9">
    <location>
        <begin position="37"/>
        <end position="66"/>
    </location>
</feature>
<dbReference type="GO" id="GO:0015153">
    <property type="term" value="F:rhamnose transmembrane transporter activity"/>
    <property type="evidence" value="ECO:0007669"/>
    <property type="project" value="InterPro"/>
</dbReference>
<evidence type="ECO:0000313" key="11">
    <source>
        <dbReference type="Proteomes" id="UP000366872"/>
    </source>
</evidence>
<name>A0A6C2U468_PONDE</name>
<reference evidence="10 11" key="1">
    <citation type="submission" date="2019-04" db="EMBL/GenBank/DDBJ databases">
        <authorList>
            <person name="Van Vliet M D."/>
        </authorList>
    </citation>
    <scope>NUCLEOTIDE SEQUENCE [LARGE SCALE GENOMIC DNA]</scope>
    <source>
        <strain evidence="10 11">F1</strain>
    </source>
</reference>